<feature type="region of interest" description="Disordered" evidence="6">
    <location>
        <begin position="782"/>
        <end position="822"/>
    </location>
</feature>
<keyword evidence="10" id="KW-1185">Reference proteome</keyword>
<keyword evidence="2 7" id="KW-0812">Transmembrane</keyword>
<accession>A0AAE0FW58</accession>
<feature type="compositionally biased region" description="Polar residues" evidence="6">
    <location>
        <begin position="1393"/>
        <end position="1408"/>
    </location>
</feature>
<evidence type="ECO:0000256" key="7">
    <source>
        <dbReference type="SAM" id="Phobius"/>
    </source>
</evidence>
<dbReference type="PANTHER" id="PTHR46730">
    <property type="entry name" value="POLYCYSTIN-1"/>
    <property type="match status" value="1"/>
</dbReference>
<feature type="region of interest" description="Disordered" evidence="6">
    <location>
        <begin position="1372"/>
        <end position="1408"/>
    </location>
</feature>
<keyword evidence="3" id="KW-0677">Repeat</keyword>
<dbReference type="GO" id="GO:0005886">
    <property type="term" value="C:plasma membrane"/>
    <property type="evidence" value="ECO:0007669"/>
    <property type="project" value="TreeGrafter"/>
</dbReference>
<sequence>MKDGAAFVPHDWQSPLNQSMLRDYLQGRLRLQSNHLTGSLPTELGQLLKLTNIIVTGNRELCGPYVAALETFLAAGDTFIGSDCLTDSQNAVSGPRTRALQQSSTSPPTSRMYSQFSPPSSPPLPLTPPPLPSPPCPRLLPPQPFASLTRLPLSLPAPAHVRLSANDRGGKQKQKQKAAPSANAITVYSAGDPTITCVFAFLPLLEPVLTLNISASGPSAASWSFEGAEICSVDAGCTFELCGFFPGTYSLSGGATFVDPDVSERGVHAILQLAVGILGSSAVGGVMRPGHLNEVQAELLGLDHPDCANNLGVDYEWSGVEDASGEALTALDAAHGSLTARLPGGTLRALARYTIAVRAYMRGSPEVASSASLSVVIERVPLVVLMTGGGVLATEGVEVVLDASASYDPNGWSGEDGGSGAGGLSFAWQCEPLEHEGGQGEALALCRELEGQPLDSAGAREATLRLRLEGGRGEADTQRYRVTCVVTSGAQAALVATEVEVAVETHGPLPLPNMSAHRLGARRAPSRANPDHLFTLVSSTKSFVEPEGGVALLWSAWDEADGTALNLSLADGAVLSSVTSNNLVVAAGVLRAGRNYTFQLSVEDANGAAWQRLTVQVNAPPSGGSLRVNPSEGSAMNTTFSVEAAGWTDEDLPLWYQLKYEVVPAEGGGAQGEEGGGLRRALNSARAFAGEFEVMFPEPGVEAAGWRVWLILEVTDALGAAAESMKETRVVPLELADAAAREAYVDDLVSASQVHQAHRGADQVLLHIDGAVHLLRSDADADSAEVEGQEEAAVAAQGSRRRRRRRRQLLEEGASEGNRERRRQLVDLADEALGAHPLDSAYLERVARTVAGVVEEPREVGNHTSAVAQGILDELVSAAQDHGSAAGAGEAGRILLTDAAAGGVCAGLSYLAGAAALEGAASTQTAVVAAAVGTLERLGDALLLDMVTGQAAAEVAGSTLSISVRCDDVADPAAATFAGPVAAVPVTQGRRGGAPPPARVTFPRSLATALGNAGISAVDARLVTSLLASHTPNASEPDASRVDNGGWGSGAPGWGREGVNGSLPTSITGVSLLNSDAGEALEVSGLEEAIELALPLGNLPSAAGEDGAAHRPLGVACVYWDAAASAYRHEGCYTLPNPAPPLAGLRWATRNASAAGGSLARAWEVGNASYYLAGCTLEYGAAFEEYEGRDVGFRKYLGEGCVLADPRNAVDCWWQWQAQAFLGGGCAFGAEACCLCTHLTDFTAVASMELGELQYNDVHFPPGGAMTRLELGDLADSALLLTILGVLMGGAVLMGVCSNLAHNASRRWLVHALVAREGVAGDKNGLGFMQLGGAWTWTIHLDGQRYGAQASVADAMSGAEVQSAVLRLQGLRTKHSSARMEPSERRTRRQAARQPSTGKSGLREGQTNMPNFSSWALIKDAMLPRRAIYVEGAAGEEGAKGPGGQSNWGAQRSRASAFFASTLSHLASKKKKVKHFASHAAAVEPSHMQVPRELMTEPSTGAVTPMLGASTDGLSMNPLGESPRSDLSLTPRIDLSREERETIRAERRRSRQCLAALPIVSEVPEVSPPSEVPEVSPPSEANGLMQHRLSKTNDAPAVALTPPAGAQVTHDQGITYQRRLKLVQDQLTAELAEPLAEKDTPHLLDDPDSDPPDRPHAHRGVGLADASGVKEAQQLPGAGPVTENTEGAPLVRWSRRQMSSMMNRVSRGTLGGRFSFTSGRFSLAFLTVRQEELLRLDSYELAEVLEINLARLQMCVPLSDLAQMVLYGEARGGAAKGVKGRGGEPSRASGRVPPLATRLTYHGPSAGRAGDSEELREFLEVAQCPDVAAHFTFPRLIGTALVHAVFQRSRIIDPVQMHAQAALLERAPWEAPPGRGFGWHVGVLMVVLDRIKGPGWYARSQLLQLVFLQLTDGSFGMTQALATLLHARAPGEKMSPSAVQVFSIDALVASVPDELPPLCGGERKVARRVWATLCALAYYDRLPYEWHLNPEAALGDRETLGQRALSWTSTALPVAGDQEDLRSSRLEELRGRAARAVEAWRRQHERQWEQQSAAEAAAAQQREVQPAGQLPRLARRGAAQARGLAAGLLSFVKFAVSTHPLLQIYRVRPTDPFTRAQRVLVQVNTFVSLLAVSVALGYTRALNCSLALKEDLGCPPPIQAGSVCLGLDDDVTLQVAQRSALLPAELQAESFACTAFPSGTVVDMLYAIGLMTLAVLPISALLSALYTLGQSAVSPEHWHLTPNKPSRRLKLTGALQYAAQFAAAIGYLIYAITMNLSVLGKGLAMLGIVLLSDLLKPVKRIARGLKGVSRGVKRCTEALQWSSLMLQWHLFGVEPTFEDDDAEDLCRYVGGLRMEVTSHLAAHMILMTYWGSLAWVLLTYGKLLRQLEGEEGEDQVMRRWLVSWVAEQFGLEALKLMLVKGFVLNLAQRALLLVTQQSHLEQWHEGRVNKHLSQSHLDDDGGNLDEGANDGDVHDSGLALEL</sequence>
<keyword evidence="4 7" id="KW-1133">Transmembrane helix</keyword>
<proteinExistence type="predicted"/>
<feature type="transmembrane region" description="Helical" evidence="7">
    <location>
        <begin position="2204"/>
        <end position="2228"/>
    </location>
</feature>
<feature type="compositionally biased region" description="Basic and acidic residues" evidence="6">
    <location>
        <begin position="1635"/>
        <end position="1655"/>
    </location>
</feature>
<feature type="region of interest" description="Disordered" evidence="6">
    <location>
        <begin position="1031"/>
        <end position="1060"/>
    </location>
</feature>
<evidence type="ECO:0000256" key="2">
    <source>
        <dbReference type="ARBA" id="ARBA00022692"/>
    </source>
</evidence>
<gene>
    <name evidence="9" type="ORF">CYMTET_24419</name>
</gene>
<feature type="region of interest" description="Disordered" evidence="6">
    <location>
        <begin position="1634"/>
        <end position="1665"/>
    </location>
</feature>
<feature type="transmembrane region" description="Helical" evidence="7">
    <location>
        <begin position="2360"/>
        <end position="2380"/>
    </location>
</feature>
<feature type="transmembrane region" description="Helical" evidence="7">
    <location>
        <begin position="2249"/>
        <end position="2272"/>
    </location>
</feature>
<dbReference type="Proteomes" id="UP001190700">
    <property type="component" value="Unassembled WGS sequence"/>
</dbReference>
<organism evidence="9 10">
    <name type="scientific">Cymbomonas tetramitiformis</name>
    <dbReference type="NCBI Taxonomy" id="36881"/>
    <lineage>
        <taxon>Eukaryota</taxon>
        <taxon>Viridiplantae</taxon>
        <taxon>Chlorophyta</taxon>
        <taxon>Pyramimonadophyceae</taxon>
        <taxon>Pyramimonadales</taxon>
        <taxon>Pyramimonadaceae</taxon>
        <taxon>Cymbomonas</taxon>
    </lineage>
</organism>
<dbReference type="EMBL" id="LGRX02012678">
    <property type="protein sequence ID" value="KAK3266995.1"/>
    <property type="molecule type" value="Genomic_DNA"/>
</dbReference>
<feature type="domain" description="PKD/REJ-like" evidence="8">
    <location>
        <begin position="306"/>
        <end position="757"/>
    </location>
</feature>
<evidence type="ECO:0000256" key="6">
    <source>
        <dbReference type="SAM" id="MobiDB-lite"/>
    </source>
</evidence>
<comment type="caution">
    <text evidence="9">The sequence shown here is derived from an EMBL/GenBank/DDBJ whole genome shotgun (WGS) entry which is preliminary data.</text>
</comment>
<comment type="subcellular location">
    <subcellularLocation>
        <location evidence="1">Membrane</location>
    </subcellularLocation>
</comment>
<evidence type="ECO:0000313" key="9">
    <source>
        <dbReference type="EMBL" id="KAK3266995.1"/>
    </source>
</evidence>
<evidence type="ECO:0000256" key="3">
    <source>
        <dbReference type="ARBA" id="ARBA00022737"/>
    </source>
</evidence>
<dbReference type="PANTHER" id="PTHR46730:SF1">
    <property type="entry name" value="PLAT DOMAIN-CONTAINING PROTEIN"/>
    <property type="match status" value="1"/>
</dbReference>
<feature type="compositionally biased region" description="Polar residues" evidence="6">
    <location>
        <begin position="99"/>
        <end position="116"/>
    </location>
</feature>
<feature type="transmembrane region" description="Helical" evidence="7">
    <location>
        <begin position="2119"/>
        <end position="2138"/>
    </location>
</feature>
<evidence type="ECO:0000256" key="5">
    <source>
        <dbReference type="ARBA" id="ARBA00023136"/>
    </source>
</evidence>
<keyword evidence="5 7" id="KW-0472">Membrane</keyword>
<name>A0AAE0FW58_9CHLO</name>
<dbReference type="Pfam" id="PF02010">
    <property type="entry name" value="REJ"/>
    <property type="match status" value="1"/>
</dbReference>
<dbReference type="InterPro" id="IPR002859">
    <property type="entry name" value="PKD/REJ-like"/>
</dbReference>
<feature type="region of interest" description="Disordered" evidence="6">
    <location>
        <begin position="1776"/>
        <end position="1795"/>
    </location>
</feature>
<feature type="compositionally biased region" description="Gly residues" evidence="6">
    <location>
        <begin position="1045"/>
        <end position="1058"/>
    </location>
</feature>
<feature type="region of interest" description="Disordered" evidence="6">
    <location>
        <begin position="1509"/>
        <end position="1528"/>
    </location>
</feature>
<protein>
    <recommendedName>
        <fullName evidence="8">PKD/REJ-like domain-containing protein</fullName>
    </recommendedName>
</protein>
<evidence type="ECO:0000313" key="10">
    <source>
        <dbReference type="Proteomes" id="UP001190700"/>
    </source>
</evidence>
<evidence type="ECO:0000256" key="4">
    <source>
        <dbReference type="ARBA" id="ARBA00022989"/>
    </source>
</evidence>
<reference evidence="9 10" key="1">
    <citation type="journal article" date="2015" name="Genome Biol. Evol.">
        <title>Comparative Genomics of a Bacterivorous Green Alga Reveals Evolutionary Causalities and Consequences of Phago-Mixotrophic Mode of Nutrition.</title>
        <authorList>
            <person name="Burns J.A."/>
            <person name="Paasch A."/>
            <person name="Narechania A."/>
            <person name="Kim E."/>
        </authorList>
    </citation>
    <scope>NUCLEOTIDE SEQUENCE [LARGE SCALE GENOMIC DNA]</scope>
    <source>
        <strain evidence="9 10">PLY_AMNH</strain>
    </source>
</reference>
<feature type="region of interest" description="Disordered" evidence="6">
    <location>
        <begin position="90"/>
        <end position="139"/>
    </location>
</feature>
<dbReference type="GO" id="GO:0006816">
    <property type="term" value="P:calcium ion transport"/>
    <property type="evidence" value="ECO:0007669"/>
    <property type="project" value="TreeGrafter"/>
</dbReference>
<evidence type="ECO:0000256" key="1">
    <source>
        <dbReference type="ARBA" id="ARBA00004370"/>
    </source>
</evidence>
<dbReference type="GO" id="GO:0005261">
    <property type="term" value="F:monoatomic cation channel activity"/>
    <property type="evidence" value="ECO:0007669"/>
    <property type="project" value="TreeGrafter"/>
</dbReference>
<evidence type="ECO:0000259" key="8">
    <source>
        <dbReference type="Pfam" id="PF02010"/>
    </source>
</evidence>
<feature type="compositionally biased region" description="Pro residues" evidence="6">
    <location>
        <begin position="119"/>
        <end position="139"/>
    </location>
</feature>